<feature type="transmembrane region" description="Helical" evidence="7">
    <location>
        <begin position="304"/>
        <end position="322"/>
    </location>
</feature>
<evidence type="ECO:0000313" key="9">
    <source>
        <dbReference type="Proteomes" id="UP000176228"/>
    </source>
</evidence>
<feature type="transmembrane region" description="Helical" evidence="7">
    <location>
        <begin position="233"/>
        <end position="251"/>
    </location>
</feature>
<evidence type="ECO:0000313" key="8">
    <source>
        <dbReference type="EMBL" id="OGG35393.1"/>
    </source>
</evidence>
<keyword evidence="6 7" id="KW-0472">Membrane</keyword>
<feature type="transmembrane region" description="Helical" evidence="7">
    <location>
        <begin position="203"/>
        <end position="221"/>
    </location>
</feature>
<evidence type="ECO:0000256" key="3">
    <source>
        <dbReference type="ARBA" id="ARBA00022679"/>
    </source>
</evidence>
<dbReference type="STRING" id="1798391.A2968_04760"/>
<dbReference type="Pfam" id="PF00953">
    <property type="entry name" value="Glycos_transf_4"/>
    <property type="match status" value="1"/>
</dbReference>
<organism evidence="8 9">
    <name type="scientific">Candidatus Gottesmanbacteria bacterium RIFCSPLOWO2_01_FULL_42_22</name>
    <dbReference type="NCBI Taxonomy" id="1798391"/>
    <lineage>
        <taxon>Bacteria</taxon>
        <taxon>Candidatus Gottesmaniibacteriota</taxon>
    </lineage>
</organism>
<name>A0A1F6BF00_9BACT</name>
<feature type="transmembrane region" description="Helical" evidence="7">
    <location>
        <begin position="328"/>
        <end position="348"/>
    </location>
</feature>
<dbReference type="GO" id="GO:0016780">
    <property type="term" value="F:phosphotransferase activity, for other substituted phosphate groups"/>
    <property type="evidence" value="ECO:0007669"/>
    <property type="project" value="InterPro"/>
</dbReference>
<dbReference type="InterPro" id="IPR000715">
    <property type="entry name" value="Glycosyl_transferase_4"/>
</dbReference>
<keyword evidence="4 7" id="KW-0812">Transmembrane</keyword>
<dbReference type="GO" id="GO:0044038">
    <property type="term" value="P:cell wall macromolecule biosynthetic process"/>
    <property type="evidence" value="ECO:0007669"/>
    <property type="project" value="TreeGrafter"/>
</dbReference>
<dbReference type="Proteomes" id="UP000176228">
    <property type="component" value="Unassembled WGS sequence"/>
</dbReference>
<dbReference type="GO" id="GO:0009103">
    <property type="term" value="P:lipopolysaccharide biosynthetic process"/>
    <property type="evidence" value="ECO:0007669"/>
    <property type="project" value="TreeGrafter"/>
</dbReference>
<dbReference type="PANTHER" id="PTHR22926:SF3">
    <property type="entry name" value="UNDECAPRENYL-PHOSPHATE ALPHA-N-ACETYLGLUCOSAMINYL 1-PHOSPHATE TRANSFERASE"/>
    <property type="match status" value="1"/>
</dbReference>
<dbReference type="PANTHER" id="PTHR22926">
    <property type="entry name" value="PHOSPHO-N-ACETYLMURAMOYL-PENTAPEPTIDE-TRANSFERASE"/>
    <property type="match status" value="1"/>
</dbReference>
<keyword evidence="2" id="KW-1003">Cell membrane</keyword>
<keyword evidence="3" id="KW-0808">Transferase</keyword>
<protein>
    <recommendedName>
        <fullName evidence="10">Undecaprenyl-phosphate alpha-N-acetylglucosaminyl 1-phosphate transferase</fullName>
    </recommendedName>
</protein>
<evidence type="ECO:0000256" key="7">
    <source>
        <dbReference type="SAM" id="Phobius"/>
    </source>
</evidence>
<feature type="transmembrane region" description="Helical" evidence="7">
    <location>
        <begin position="49"/>
        <end position="70"/>
    </location>
</feature>
<dbReference type="GO" id="GO:0071555">
    <property type="term" value="P:cell wall organization"/>
    <property type="evidence" value="ECO:0007669"/>
    <property type="project" value="TreeGrafter"/>
</dbReference>
<gene>
    <name evidence="8" type="ORF">A2968_04760</name>
</gene>
<feature type="transmembrane region" description="Helical" evidence="7">
    <location>
        <begin position="104"/>
        <end position="123"/>
    </location>
</feature>
<evidence type="ECO:0000256" key="6">
    <source>
        <dbReference type="ARBA" id="ARBA00023136"/>
    </source>
</evidence>
<dbReference type="AlphaFoldDB" id="A0A1F6BF00"/>
<evidence type="ECO:0008006" key="10">
    <source>
        <dbReference type="Google" id="ProtNLM"/>
    </source>
</evidence>
<dbReference type="EMBL" id="MFJU01000027">
    <property type="protein sequence ID" value="OGG35393.1"/>
    <property type="molecule type" value="Genomic_DNA"/>
</dbReference>
<reference evidence="8 9" key="1">
    <citation type="journal article" date="2016" name="Nat. Commun.">
        <title>Thousands of microbial genomes shed light on interconnected biogeochemical processes in an aquifer system.</title>
        <authorList>
            <person name="Anantharaman K."/>
            <person name="Brown C.T."/>
            <person name="Hug L.A."/>
            <person name="Sharon I."/>
            <person name="Castelle C.J."/>
            <person name="Probst A.J."/>
            <person name="Thomas B.C."/>
            <person name="Singh A."/>
            <person name="Wilkins M.J."/>
            <person name="Karaoz U."/>
            <person name="Brodie E.L."/>
            <person name="Williams K.H."/>
            <person name="Hubbard S.S."/>
            <person name="Banfield J.F."/>
        </authorList>
    </citation>
    <scope>NUCLEOTIDE SEQUENCE [LARGE SCALE GENOMIC DNA]</scope>
</reference>
<feature type="transmembrane region" description="Helical" evidence="7">
    <location>
        <begin position="178"/>
        <end position="197"/>
    </location>
</feature>
<feature type="transmembrane region" description="Helical" evidence="7">
    <location>
        <begin position="143"/>
        <end position="166"/>
    </location>
</feature>
<evidence type="ECO:0000256" key="2">
    <source>
        <dbReference type="ARBA" id="ARBA00022475"/>
    </source>
</evidence>
<evidence type="ECO:0000256" key="1">
    <source>
        <dbReference type="ARBA" id="ARBA00004651"/>
    </source>
</evidence>
<dbReference type="GO" id="GO:0005886">
    <property type="term" value="C:plasma membrane"/>
    <property type="evidence" value="ECO:0007669"/>
    <property type="project" value="UniProtKB-SubCell"/>
</dbReference>
<dbReference type="CDD" id="cd06853">
    <property type="entry name" value="GT_WecA_like"/>
    <property type="match status" value="1"/>
</dbReference>
<feature type="transmembrane region" description="Helical" evidence="7">
    <location>
        <begin position="6"/>
        <end position="28"/>
    </location>
</feature>
<comment type="subcellular location">
    <subcellularLocation>
        <location evidence="1">Cell membrane</location>
        <topology evidence="1">Multi-pass membrane protein</topology>
    </subcellularLocation>
</comment>
<keyword evidence="5 7" id="KW-1133">Transmembrane helix</keyword>
<evidence type="ECO:0000256" key="4">
    <source>
        <dbReference type="ARBA" id="ARBA00022692"/>
    </source>
</evidence>
<feature type="transmembrane region" description="Helical" evidence="7">
    <location>
        <begin position="76"/>
        <end position="92"/>
    </location>
</feature>
<proteinExistence type="predicted"/>
<sequence>MFITFSFLISISFLVTFLFVPPTIKLALKHKLLDDSKKRPHPAHTHSGIIPRAGGVPLLLGIFLPILFFLKIHPQIYGIFLGGLMLILSGLWDDRRDRSPYLRFLINCLTAFVVVYSGINIPYVTNPFGGVIRFDTIFLDLSFLNINGSLHLSQILAFIWIVWTTNIIGWSGGVDGQLPGFVSISAVIIGLLSLRFIADPNQYYVTALAFLTAGSYMGFLPWNYYPQKIMPGYGGKTLAGYMLGVLSILSYSKFGTALLVLAVPMTDAAFILITRIIKGASPVKASSEHLHHHLLKLGWGKRRIALFYWAISFIAGVAALSFNPKQKVFTFLLIVVAIAMLIVWLNFFKKLPEKKNSSPF</sequence>
<evidence type="ECO:0000256" key="5">
    <source>
        <dbReference type="ARBA" id="ARBA00022989"/>
    </source>
</evidence>
<comment type="caution">
    <text evidence="8">The sequence shown here is derived from an EMBL/GenBank/DDBJ whole genome shotgun (WGS) entry which is preliminary data.</text>
</comment>
<accession>A0A1F6BF00</accession>